<organism evidence="6 7">
    <name type="scientific">Scytalidium lignicola</name>
    <name type="common">Hyphomycete</name>
    <dbReference type="NCBI Taxonomy" id="5539"/>
    <lineage>
        <taxon>Eukaryota</taxon>
        <taxon>Fungi</taxon>
        <taxon>Dikarya</taxon>
        <taxon>Ascomycota</taxon>
        <taxon>Pezizomycotina</taxon>
        <taxon>Leotiomycetes</taxon>
        <taxon>Leotiomycetes incertae sedis</taxon>
        <taxon>Scytalidium</taxon>
    </lineage>
</organism>
<comment type="caution">
    <text evidence="6">The sequence shown here is derived from an EMBL/GenBank/DDBJ whole genome shotgun (WGS) entry which is preliminary data.</text>
</comment>
<dbReference type="GO" id="GO:0004582">
    <property type="term" value="F:dolichyl-phosphate beta-D-mannosyltransferase activity"/>
    <property type="evidence" value="ECO:0007669"/>
    <property type="project" value="UniProtKB-EC"/>
</dbReference>
<reference evidence="6 7" key="1">
    <citation type="submission" date="2018-05" db="EMBL/GenBank/DDBJ databases">
        <title>Draft genome sequence of Scytalidium lignicola DSM 105466, a ubiquitous saprotrophic fungus.</title>
        <authorList>
            <person name="Buettner E."/>
            <person name="Gebauer A.M."/>
            <person name="Hofrichter M."/>
            <person name="Liers C."/>
            <person name="Kellner H."/>
        </authorList>
    </citation>
    <scope>NUCLEOTIDE SEQUENCE [LARGE SCALE GENOMIC DNA]</scope>
    <source>
        <strain evidence="6 7">DSM 105466</strain>
    </source>
</reference>
<dbReference type="SUPFAM" id="SSF53448">
    <property type="entry name" value="Nucleotide-diphospho-sugar transferases"/>
    <property type="match status" value="1"/>
</dbReference>
<dbReference type="InterPro" id="IPR001173">
    <property type="entry name" value="Glyco_trans_2-like"/>
</dbReference>
<evidence type="ECO:0000259" key="5">
    <source>
        <dbReference type="Pfam" id="PF00535"/>
    </source>
</evidence>
<evidence type="ECO:0000256" key="1">
    <source>
        <dbReference type="ARBA" id="ARBA00006739"/>
    </source>
</evidence>
<dbReference type="GO" id="GO:0006506">
    <property type="term" value="P:GPI anchor biosynthetic process"/>
    <property type="evidence" value="ECO:0007669"/>
    <property type="project" value="TreeGrafter"/>
</dbReference>
<evidence type="ECO:0000256" key="4">
    <source>
        <dbReference type="ARBA" id="ARBA00022679"/>
    </source>
</evidence>
<dbReference type="AlphaFoldDB" id="A0A3E2HCP6"/>
<protein>
    <recommendedName>
        <fullName evidence="2">dolichyl-phosphate beta-D-mannosyltransferase</fullName>
        <ecNumber evidence="2">2.4.1.83</ecNumber>
    </recommendedName>
</protein>
<evidence type="ECO:0000313" key="7">
    <source>
        <dbReference type="Proteomes" id="UP000258309"/>
    </source>
</evidence>
<evidence type="ECO:0000313" key="6">
    <source>
        <dbReference type="EMBL" id="RFU30912.1"/>
    </source>
</evidence>
<comment type="similarity">
    <text evidence="1">Belongs to the glycosyltransferase 2 family.</text>
</comment>
<dbReference type="EMBL" id="NCSJ02000088">
    <property type="protein sequence ID" value="RFU30912.1"/>
    <property type="molecule type" value="Genomic_DNA"/>
</dbReference>
<dbReference type="PANTHER" id="PTHR43398:SF1">
    <property type="entry name" value="DOLICHOL-PHOSPHATE MANNOSYLTRANSFERASE SUBUNIT 1"/>
    <property type="match status" value="1"/>
</dbReference>
<name>A0A3E2HCP6_SCYLI</name>
<dbReference type="OrthoDB" id="2603at2759"/>
<dbReference type="InterPro" id="IPR029044">
    <property type="entry name" value="Nucleotide-diphossugar_trans"/>
</dbReference>
<dbReference type="Pfam" id="PF00535">
    <property type="entry name" value="Glycos_transf_2"/>
    <property type="match status" value="1"/>
</dbReference>
<keyword evidence="7" id="KW-1185">Reference proteome</keyword>
<dbReference type="Gene3D" id="3.90.550.10">
    <property type="entry name" value="Spore Coat Polysaccharide Biosynthesis Protein SpsA, Chain A"/>
    <property type="match status" value="1"/>
</dbReference>
<proteinExistence type="inferred from homology"/>
<dbReference type="GO" id="GO:0005789">
    <property type="term" value="C:endoplasmic reticulum membrane"/>
    <property type="evidence" value="ECO:0007669"/>
    <property type="project" value="TreeGrafter"/>
</dbReference>
<dbReference type="EC" id="2.4.1.83" evidence="2"/>
<dbReference type="Proteomes" id="UP000258309">
    <property type="component" value="Unassembled WGS sequence"/>
</dbReference>
<feature type="non-terminal residue" evidence="6">
    <location>
        <position position="1"/>
    </location>
</feature>
<feature type="non-terminal residue" evidence="6">
    <location>
        <position position="116"/>
    </location>
</feature>
<dbReference type="GO" id="GO:0006488">
    <property type="term" value="P:dolichol-linked oligosaccharide biosynthetic process"/>
    <property type="evidence" value="ECO:0007669"/>
    <property type="project" value="TreeGrafter"/>
</dbReference>
<dbReference type="PANTHER" id="PTHR43398">
    <property type="entry name" value="DOLICHOL-PHOSPHATE MANNOSYLTRANSFERASE SUBUNIT 1"/>
    <property type="match status" value="1"/>
</dbReference>
<dbReference type="GO" id="GO:0035269">
    <property type="term" value="P:protein O-linked glycosylation via mannose"/>
    <property type="evidence" value="ECO:0007669"/>
    <property type="project" value="TreeGrafter"/>
</dbReference>
<evidence type="ECO:0000256" key="2">
    <source>
        <dbReference type="ARBA" id="ARBA00012704"/>
    </source>
</evidence>
<dbReference type="InterPro" id="IPR039528">
    <property type="entry name" value="DPM1-like"/>
</dbReference>
<keyword evidence="3" id="KW-0328">Glycosyltransferase</keyword>
<evidence type="ECO:0000256" key="3">
    <source>
        <dbReference type="ARBA" id="ARBA00022676"/>
    </source>
</evidence>
<accession>A0A3E2HCP6</accession>
<gene>
    <name evidence="6" type="ORF">B7463_g5415</name>
</gene>
<dbReference type="STRING" id="5539.A0A3E2HCP6"/>
<keyword evidence="4" id="KW-0808">Transferase</keyword>
<sequence length="116" mass="12778">MTNFTKNGLDFEIIIVDNSSPDGTAEVAKQLQEAFPGRIIFKQRAGKLGLGTAYIYGRKLCQKVQIYGVDVLAKPRGYTVAEVPISFIDQIHGESKLGGDEIVQHAKEVLSLWARV</sequence>
<feature type="domain" description="Glycosyltransferase 2-like" evidence="5">
    <location>
        <begin position="8"/>
        <end position="63"/>
    </location>
</feature>